<keyword evidence="5" id="KW-1185">Reference proteome</keyword>
<dbReference type="Proteomes" id="UP001596174">
    <property type="component" value="Unassembled WGS sequence"/>
</dbReference>
<evidence type="ECO:0000256" key="1">
    <source>
        <dbReference type="ARBA" id="ARBA00009013"/>
    </source>
</evidence>
<dbReference type="NCBIfam" id="TIGR00377">
    <property type="entry name" value="ant_ant_sig"/>
    <property type="match status" value="1"/>
</dbReference>
<protein>
    <recommendedName>
        <fullName evidence="2">Anti-sigma factor antagonist</fullName>
    </recommendedName>
</protein>
<dbReference type="PANTHER" id="PTHR33495">
    <property type="entry name" value="ANTI-SIGMA FACTOR ANTAGONIST TM_1081-RELATED-RELATED"/>
    <property type="match status" value="1"/>
</dbReference>
<dbReference type="EMBL" id="JBHSQJ010000068">
    <property type="protein sequence ID" value="MFC5908888.1"/>
    <property type="molecule type" value="Genomic_DNA"/>
</dbReference>
<dbReference type="CDD" id="cd07043">
    <property type="entry name" value="STAS_anti-anti-sigma_factors"/>
    <property type="match status" value="1"/>
</dbReference>
<dbReference type="Pfam" id="PF01740">
    <property type="entry name" value="STAS"/>
    <property type="match status" value="1"/>
</dbReference>
<sequence length="138" mass="14399">MSSTTETSSTEEPGRFAVAESDQDESVVLALRGELDHDTAPALRDALERSMALIDGRPGGTGAGAGRIVVDCTELRFCDSTGLNLLLKARMTVRDRGGALALAGMRPQVARVFEITGADSVFPTFASLEEALGSGGAR</sequence>
<proteinExistence type="inferred from homology"/>
<dbReference type="InterPro" id="IPR003658">
    <property type="entry name" value="Anti-sigma_ant"/>
</dbReference>
<dbReference type="SUPFAM" id="SSF52091">
    <property type="entry name" value="SpoIIaa-like"/>
    <property type="match status" value="1"/>
</dbReference>
<dbReference type="InterPro" id="IPR036513">
    <property type="entry name" value="STAS_dom_sf"/>
</dbReference>
<dbReference type="PROSITE" id="PS50801">
    <property type="entry name" value="STAS"/>
    <property type="match status" value="1"/>
</dbReference>
<comment type="similarity">
    <text evidence="1 2">Belongs to the anti-sigma-factor antagonist family.</text>
</comment>
<name>A0ABW1G4A0_9ACTN</name>
<gene>
    <name evidence="4" type="ORF">ACFP3V_16895</name>
</gene>
<comment type="caution">
    <text evidence="4">The sequence shown here is derived from an EMBL/GenBank/DDBJ whole genome shotgun (WGS) entry which is preliminary data.</text>
</comment>
<dbReference type="PANTHER" id="PTHR33495:SF2">
    <property type="entry name" value="ANTI-SIGMA FACTOR ANTAGONIST TM_1081-RELATED"/>
    <property type="match status" value="1"/>
</dbReference>
<evidence type="ECO:0000259" key="3">
    <source>
        <dbReference type="PROSITE" id="PS50801"/>
    </source>
</evidence>
<feature type="domain" description="STAS" evidence="3">
    <location>
        <begin position="16"/>
        <end position="135"/>
    </location>
</feature>
<dbReference type="RefSeq" id="WP_380584185.1">
    <property type="nucleotide sequence ID" value="NZ_JBHSQJ010000068.1"/>
</dbReference>
<reference evidence="5" key="1">
    <citation type="journal article" date="2019" name="Int. J. Syst. Evol. Microbiol.">
        <title>The Global Catalogue of Microorganisms (GCM) 10K type strain sequencing project: providing services to taxonomists for standard genome sequencing and annotation.</title>
        <authorList>
            <consortium name="The Broad Institute Genomics Platform"/>
            <consortium name="The Broad Institute Genome Sequencing Center for Infectious Disease"/>
            <person name="Wu L."/>
            <person name="Ma J."/>
        </authorList>
    </citation>
    <scope>NUCLEOTIDE SEQUENCE [LARGE SCALE GENOMIC DNA]</scope>
    <source>
        <strain evidence="5">JCM 4816</strain>
    </source>
</reference>
<dbReference type="InterPro" id="IPR002645">
    <property type="entry name" value="STAS_dom"/>
</dbReference>
<organism evidence="4 5">
    <name type="scientific">Streptacidiphilus monticola</name>
    <dbReference type="NCBI Taxonomy" id="2161674"/>
    <lineage>
        <taxon>Bacteria</taxon>
        <taxon>Bacillati</taxon>
        <taxon>Actinomycetota</taxon>
        <taxon>Actinomycetes</taxon>
        <taxon>Kitasatosporales</taxon>
        <taxon>Streptomycetaceae</taxon>
        <taxon>Streptacidiphilus</taxon>
    </lineage>
</organism>
<dbReference type="Gene3D" id="3.30.750.24">
    <property type="entry name" value="STAS domain"/>
    <property type="match status" value="1"/>
</dbReference>
<accession>A0ABW1G4A0</accession>
<evidence type="ECO:0000313" key="5">
    <source>
        <dbReference type="Proteomes" id="UP001596174"/>
    </source>
</evidence>
<evidence type="ECO:0000256" key="2">
    <source>
        <dbReference type="RuleBase" id="RU003749"/>
    </source>
</evidence>
<evidence type="ECO:0000313" key="4">
    <source>
        <dbReference type="EMBL" id="MFC5908888.1"/>
    </source>
</evidence>